<keyword evidence="5" id="KW-0653">Protein transport</keyword>
<dbReference type="PANTHER" id="PTHR23517">
    <property type="entry name" value="RESISTANCE PROTEIN MDTM, PUTATIVE-RELATED-RELATED"/>
    <property type="match status" value="1"/>
</dbReference>
<evidence type="ECO:0000256" key="8">
    <source>
        <dbReference type="RuleBase" id="RU003755"/>
    </source>
</evidence>
<feature type="transmembrane region" description="Helical" evidence="9">
    <location>
        <begin position="343"/>
        <end position="369"/>
    </location>
</feature>
<evidence type="ECO:0000259" key="10">
    <source>
        <dbReference type="PROSITE" id="PS50850"/>
    </source>
</evidence>
<dbReference type="NCBIfam" id="TIGR00924">
    <property type="entry name" value="yjdL_sub1_fam"/>
    <property type="match status" value="1"/>
</dbReference>
<dbReference type="InterPro" id="IPR018456">
    <property type="entry name" value="PTR2_symporter_CS"/>
</dbReference>
<keyword evidence="4 8" id="KW-0812">Transmembrane</keyword>
<evidence type="ECO:0000256" key="6">
    <source>
        <dbReference type="ARBA" id="ARBA00022989"/>
    </source>
</evidence>
<dbReference type="InterPro" id="IPR050171">
    <property type="entry name" value="MFS_Transporters"/>
</dbReference>
<comment type="caution">
    <text evidence="11">The sequence shown here is derived from an EMBL/GenBank/DDBJ whole genome shotgun (WGS) entry which is preliminary data.</text>
</comment>
<feature type="transmembrane region" description="Helical" evidence="9">
    <location>
        <begin position="233"/>
        <end position="250"/>
    </location>
</feature>
<feature type="transmembrane region" description="Helical" evidence="9">
    <location>
        <begin position="65"/>
        <end position="84"/>
    </location>
</feature>
<comment type="subcellular location">
    <subcellularLocation>
        <location evidence="1">Cell membrane</location>
        <topology evidence="1">Multi-pass membrane protein</topology>
    </subcellularLocation>
    <subcellularLocation>
        <location evidence="8">Membrane</location>
        <topology evidence="8">Multi-pass membrane protein</topology>
    </subcellularLocation>
</comment>
<evidence type="ECO:0000256" key="9">
    <source>
        <dbReference type="SAM" id="Phobius"/>
    </source>
</evidence>
<organism evidence="11 12">
    <name type="scientific">Caulobacter ginsengisoli</name>
    <dbReference type="NCBI Taxonomy" id="400775"/>
    <lineage>
        <taxon>Bacteria</taxon>
        <taxon>Pseudomonadati</taxon>
        <taxon>Pseudomonadota</taxon>
        <taxon>Alphaproteobacteria</taxon>
        <taxon>Caulobacterales</taxon>
        <taxon>Caulobacteraceae</taxon>
        <taxon>Caulobacter</taxon>
    </lineage>
</organism>
<protein>
    <submittedName>
        <fullName evidence="11">POT family proton-dependent oligopeptide transporter</fullName>
    </submittedName>
</protein>
<evidence type="ECO:0000313" key="11">
    <source>
        <dbReference type="EMBL" id="MDQ0462666.1"/>
    </source>
</evidence>
<dbReference type="PROSITE" id="PS01023">
    <property type="entry name" value="PTR2_2"/>
    <property type="match status" value="1"/>
</dbReference>
<dbReference type="RefSeq" id="WP_307345304.1">
    <property type="nucleotide sequence ID" value="NZ_JAUSVS010000001.1"/>
</dbReference>
<comment type="similarity">
    <text evidence="8">Belongs to the major facilitator superfamily. Proton-dependent oligopeptide transporter (POT/PTR) (TC 2.A.17) family.</text>
</comment>
<evidence type="ECO:0000256" key="2">
    <source>
        <dbReference type="ARBA" id="ARBA00022448"/>
    </source>
</evidence>
<keyword evidence="7 9" id="KW-0472">Membrane</keyword>
<dbReference type="InterPro" id="IPR036259">
    <property type="entry name" value="MFS_trans_sf"/>
</dbReference>
<feature type="transmembrane region" description="Helical" evidence="9">
    <location>
        <begin position="381"/>
        <end position="402"/>
    </location>
</feature>
<dbReference type="EMBL" id="JAUSVS010000001">
    <property type="protein sequence ID" value="MDQ0462666.1"/>
    <property type="molecule type" value="Genomic_DNA"/>
</dbReference>
<name>A0ABU0IKX7_9CAUL</name>
<evidence type="ECO:0000256" key="4">
    <source>
        <dbReference type="ARBA" id="ARBA00022692"/>
    </source>
</evidence>
<keyword evidence="5" id="KW-0571">Peptide transport</keyword>
<feature type="transmembrane region" description="Helical" evidence="9">
    <location>
        <begin position="180"/>
        <end position="200"/>
    </location>
</feature>
<keyword evidence="3" id="KW-1003">Cell membrane</keyword>
<evidence type="ECO:0000256" key="5">
    <source>
        <dbReference type="ARBA" id="ARBA00022856"/>
    </source>
</evidence>
<keyword evidence="2 8" id="KW-0813">Transport</keyword>
<keyword evidence="6 9" id="KW-1133">Transmembrane helix</keyword>
<feature type="transmembrane region" description="Helical" evidence="9">
    <location>
        <begin position="312"/>
        <end position="337"/>
    </location>
</feature>
<dbReference type="InterPro" id="IPR005279">
    <property type="entry name" value="Dipep/tripep_permease"/>
</dbReference>
<feature type="domain" description="Major facilitator superfamily (MFS) profile" evidence="10">
    <location>
        <begin position="26"/>
        <end position="433"/>
    </location>
</feature>
<evidence type="ECO:0000256" key="7">
    <source>
        <dbReference type="ARBA" id="ARBA00023136"/>
    </source>
</evidence>
<accession>A0ABU0IKX7</accession>
<evidence type="ECO:0000256" key="3">
    <source>
        <dbReference type="ARBA" id="ARBA00022475"/>
    </source>
</evidence>
<sequence length="450" mass="47708">MNAAVADTAAPVEVPAGPTWFGQPRGLTVLFLTQMWEEFSFFGMRALLVYYMTKQLMIGQGKASLIYGAYAALAYFTPIIGGAISDRWLGRKRAVILGGATMAAGHFMMAFPDLFYPALITIALGNGLFLPSLPSQIGSLYADRDPRRGSAYNVYYVGINIGAFLAPLVCGTVGELYGWHWGFTLAGLGMVAGLAIYLAGARYLPPEPVRPIRTKAARAEAALVPKQDLKSTALLLLAVGLMVMVFRGAYEQVGNTIAVWTDSQVDRVVTPGLSVPMTWFQSLNPMLVFLLTPFFVARWTRQAKRGREPSPLVKMAMGAGGVASAYGLLAVVCALAGGGPVHWGWLAAFFVLLTAGELYILPIGLGLFARLAPASLAATTVAAWYLAAFAGNLLAGALGSFWSHTAPAVFFALMAAVATTAGLLLLLLNGPARRVEATRAAAPPIPLAVD</sequence>
<dbReference type="CDD" id="cd17346">
    <property type="entry name" value="MFS_DtpA_like"/>
    <property type="match status" value="1"/>
</dbReference>
<feature type="transmembrane region" description="Helical" evidence="9">
    <location>
        <begin position="154"/>
        <end position="174"/>
    </location>
</feature>
<dbReference type="InterPro" id="IPR000109">
    <property type="entry name" value="POT_fam"/>
</dbReference>
<proteinExistence type="inferred from homology"/>
<dbReference type="PROSITE" id="PS50850">
    <property type="entry name" value="MFS"/>
    <property type="match status" value="1"/>
</dbReference>
<keyword evidence="12" id="KW-1185">Reference proteome</keyword>
<feature type="transmembrane region" description="Helical" evidence="9">
    <location>
        <begin position="408"/>
        <end position="428"/>
    </location>
</feature>
<dbReference type="PANTHER" id="PTHR23517:SF15">
    <property type="entry name" value="PROTON-DEPENDENT OLIGOPEPTIDE FAMILY TRANSPORT PROTEIN"/>
    <property type="match status" value="1"/>
</dbReference>
<gene>
    <name evidence="11" type="ORF">QO010_000414</name>
</gene>
<reference evidence="11 12" key="1">
    <citation type="submission" date="2023-07" db="EMBL/GenBank/DDBJ databases">
        <title>Genomic Encyclopedia of Type Strains, Phase IV (KMG-IV): sequencing the most valuable type-strain genomes for metagenomic binning, comparative biology and taxonomic classification.</title>
        <authorList>
            <person name="Goeker M."/>
        </authorList>
    </citation>
    <scope>NUCLEOTIDE SEQUENCE [LARGE SCALE GENOMIC DNA]</scope>
    <source>
        <strain evidence="11 12">DSM 18695</strain>
    </source>
</reference>
<dbReference type="SUPFAM" id="SSF103473">
    <property type="entry name" value="MFS general substrate transporter"/>
    <property type="match status" value="1"/>
</dbReference>
<dbReference type="InterPro" id="IPR020846">
    <property type="entry name" value="MFS_dom"/>
</dbReference>
<dbReference type="Gene3D" id="1.20.1250.20">
    <property type="entry name" value="MFS general substrate transporter like domains"/>
    <property type="match status" value="2"/>
</dbReference>
<feature type="transmembrane region" description="Helical" evidence="9">
    <location>
        <begin position="279"/>
        <end position="300"/>
    </location>
</feature>
<dbReference type="Proteomes" id="UP001228905">
    <property type="component" value="Unassembled WGS sequence"/>
</dbReference>
<feature type="transmembrane region" description="Helical" evidence="9">
    <location>
        <begin position="114"/>
        <end position="133"/>
    </location>
</feature>
<dbReference type="Pfam" id="PF00854">
    <property type="entry name" value="PTR2"/>
    <property type="match status" value="2"/>
</dbReference>
<evidence type="ECO:0000313" key="12">
    <source>
        <dbReference type="Proteomes" id="UP001228905"/>
    </source>
</evidence>
<evidence type="ECO:0000256" key="1">
    <source>
        <dbReference type="ARBA" id="ARBA00004651"/>
    </source>
</evidence>